<dbReference type="Pfam" id="PF02036">
    <property type="entry name" value="SCP2"/>
    <property type="match status" value="1"/>
</dbReference>
<keyword evidence="1" id="KW-0963">Cytoplasm</keyword>
<dbReference type="GO" id="GO:0006744">
    <property type="term" value="P:ubiquinone biosynthetic process"/>
    <property type="evidence" value="ECO:0007669"/>
    <property type="project" value="UniProtKB-UniRule"/>
</dbReference>
<dbReference type="InterPro" id="IPR038989">
    <property type="entry name" value="UbiJ"/>
</dbReference>
<reference evidence="3 6" key="1">
    <citation type="submission" date="2018-02" db="EMBL/GenBank/DDBJ databases">
        <title>Deep subsurface shale carbon reservoir microbial communities from Ohio and West Virginia, USA.</title>
        <authorList>
            <person name="Wrighton K."/>
        </authorList>
    </citation>
    <scope>NUCLEOTIDE SEQUENCE [LARGE SCALE GENOMIC DNA]</scope>
    <source>
        <strain evidence="3 6">UTICA-S1B6</strain>
    </source>
</reference>
<dbReference type="InterPro" id="IPR003033">
    <property type="entry name" value="SCP2_sterol-bd_dom"/>
</dbReference>
<name>A0A2S6GAT6_9GAMM</name>
<dbReference type="EMBL" id="PTIT01000001">
    <property type="protein sequence ID" value="PPK53631.1"/>
    <property type="molecule type" value="Genomic_DNA"/>
</dbReference>
<dbReference type="PANTHER" id="PTHR38693">
    <property type="entry name" value="UBIQUINONE BIOSYNTHESIS PROTEIN UBIJ"/>
    <property type="match status" value="1"/>
</dbReference>
<comment type="pathway">
    <text evidence="1">Cofactor biosynthesis; ubiquinone biosynthesis.</text>
</comment>
<evidence type="ECO:0000313" key="4">
    <source>
        <dbReference type="EMBL" id="PPK56445.1"/>
    </source>
</evidence>
<comment type="caution">
    <text evidence="4">The sequence shown here is derived from an EMBL/GenBank/DDBJ whole genome shotgun (WGS) entry which is preliminary data.</text>
</comment>
<dbReference type="HAMAP" id="MF_02215">
    <property type="entry name" value="UbiJ"/>
    <property type="match status" value="1"/>
</dbReference>
<reference evidence="4 5" key="2">
    <citation type="submission" date="2018-02" db="EMBL/GenBank/DDBJ databases">
        <title>Subsurface microbial communities from deep shales in Ohio and West Virginia, USA.</title>
        <authorList>
            <person name="Wrighton K."/>
        </authorList>
    </citation>
    <scope>NUCLEOTIDE SEQUENCE [LARGE SCALE GENOMIC DNA]</scope>
    <source>
        <strain evidence="4 5">UTICA-S1B9</strain>
    </source>
</reference>
<dbReference type="AlphaFoldDB" id="A0A2S6GAT6"/>
<comment type="similarity">
    <text evidence="1">Belongs to the UbiJ family.</text>
</comment>
<dbReference type="UniPathway" id="UPA00232"/>
<evidence type="ECO:0000256" key="1">
    <source>
        <dbReference type="HAMAP-Rule" id="MF_02215"/>
    </source>
</evidence>
<dbReference type="EMBL" id="PTIU01000001">
    <property type="protein sequence ID" value="PPK56445.1"/>
    <property type="molecule type" value="Genomic_DNA"/>
</dbReference>
<dbReference type="RefSeq" id="WP_104414710.1">
    <property type="nucleotide sequence ID" value="NZ_PTIT01000001.1"/>
</dbReference>
<keyword evidence="1" id="KW-0831">Ubiquinone biosynthesis</keyword>
<dbReference type="GO" id="GO:0005737">
    <property type="term" value="C:cytoplasm"/>
    <property type="evidence" value="ECO:0007669"/>
    <property type="project" value="UniProtKB-SubCell"/>
</dbReference>
<dbReference type="Proteomes" id="UP000239446">
    <property type="component" value="Unassembled WGS sequence"/>
</dbReference>
<evidence type="ECO:0000313" key="5">
    <source>
        <dbReference type="Proteomes" id="UP000239446"/>
    </source>
</evidence>
<evidence type="ECO:0000313" key="6">
    <source>
        <dbReference type="Proteomes" id="UP000239648"/>
    </source>
</evidence>
<protein>
    <recommendedName>
        <fullName evidence="1">Ubiquinone biosynthesis accessory factor UbiJ</fullName>
    </recommendedName>
</protein>
<evidence type="ECO:0000313" key="3">
    <source>
        <dbReference type="EMBL" id="PPK53631.1"/>
    </source>
</evidence>
<evidence type="ECO:0000259" key="2">
    <source>
        <dbReference type="Pfam" id="PF02036"/>
    </source>
</evidence>
<dbReference type="Proteomes" id="UP000239648">
    <property type="component" value="Unassembled WGS sequence"/>
</dbReference>
<comment type="subcellular location">
    <subcellularLocation>
        <location evidence="1">Cytoplasm</location>
    </subcellularLocation>
</comment>
<proteinExistence type="inferred from homology"/>
<dbReference type="OrthoDB" id="5801225at2"/>
<organism evidence="4 5">
    <name type="scientific">Marinobacter persicus</name>
    <dbReference type="NCBI Taxonomy" id="930118"/>
    <lineage>
        <taxon>Bacteria</taxon>
        <taxon>Pseudomonadati</taxon>
        <taxon>Pseudomonadota</taxon>
        <taxon>Gammaproteobacteria</taxon>
        <taxon>Pseudomonadales</taxon>
        <taxon>Marinobacteraceae</taxon>
        <taxon>Marinobacter</taxon>
    </lineage>
</organism>
<keyword evidence="4" id="KW-0830">Ubiquinone</keyword>
<keyword evidence="6" id="KW-1185">Reference proteome</keyword>
<comment type="function">
    <text evidence="1">Required for ubiquinone (coenzyme Q) biosynthesis. Binds hydrophobic ubiquinone biosynthetic intermediates via its SCP2 domain and is essential for the stability of the Ubi complex. May constitute a docking platform where Ubi enzymes assemble and access their SCP2-bound polyprenyl substrates.</text>
</comment>
<feature type="domain" description="SCP2" evidence="2">
    <location>
        <begin position="14"/>
        <end position="109"/>
    </location>
</feature>
<gene>
    <name evidence="1" type="primary">ubiJ</name>
    <name evidence="4" type="ORF">B0H24_1001144</name>
    <name evidence="3" type="ORF">BY455_101144</name>
</gene>
<accession>A0A2S6GAT6</accession>
<dbReference type="PANTHER" id="PTHR38693:SF1">
    <property type="entry name" value="UBIQUINONE BIOSYNTHESIS ACCESSORY FACTOR UBIJ"/>
    <property type="match status" value="1"/>
</dbReference>
<sequence length="208" mass="22269">MFGSDLAAILQTGLNRALALDPAGRAALMQSLAQPVCIRLTTPLEAVVTLSIDEPLVRVKNEACENAVATIIGGPIALASLALGDPRVIRDGRLTVEGNQDKALQLQHAIAQLAPDWEAAMARHLGDVPAHLLGKALRNAVQWSRQAMASVTANLEEYIHEETRTLPGRRELAARTQAIADLQQRTATLEAKLAKLGSSDSDHQTEKP</sequence>